<dbReference type="Pfam" id="PF08022">
    <property type="entry name" value="FAD_binding_8"/>
    <property type="match status" value="1"/>
</dbReference>
<feature type="transmembrane region" description="Helical" evidence="17">
    <location>
        <begin position="169"/>
        <end position="192"/>
    </location>
</feature>
<feature type="transmembrane region" description="Helical" evidence="17">
    <location>
        <begin position="280"/>
        <end position="298"/>
    </location>
</feature>
<dbReference type="InterPro" id="IPR013112">
    <property type="entry name" value="FAD-bd_8"/>
</dbReference>
<dbReference type="VEuPathDB" id="FungiDB:YALI0_B13046g"/>
<evidence type="ECO:0000256" key="12">
    <source>
        <dbReference type="ARBA" id="ARBA00023065"/>
    </source>
</evidence>
<evidence type="ECO:0000313" key="20">
    <source>
        <dbReference type="EMBL" id="AOW01627.1"/>
    </source>
</evidence>
<dbReference type="PROSITE" id="PS51384">
    <property type="entry name" value="FAD_FR"/>
    <property type="match status" value="1"/>
</dbReference>
<dbReference type="eggNOG" id="KOG0039">
    <property type="taxonomic scope" value="Eukaryota"/>
</dbReference>
<dbReference type="Gene3D" id="3.40.50.80">
    <property type="entry name" value="Nucleotide-binding domain of ferredoxin-NADP reductase (FNR) module"/>
    <property type="match status" value="1"/>
</dbReference>
<dbReference type="InterPro" id="IPR013121">
    <property type="entry name" value="Fe_red_NAD-bd_6"/>
</dbReference>
<dbReference type="SUPFAM" id="SSF63380">
    <property type="entry name" value="Riboflavin synthase domain-like"/>
    <property type="match status" value="1"/>
</dbReference>
<dbReference type="GO" id="GO:0015677">
    <property type="term" value="P:copper ion import"/>
    <property type="evidence" value="ECO:0007669"/>
    <property type="project" value="TreeGrafter"/>
</dbReference>
<dbReference type="SUPFAM" id="SSF52343">
    <property type="entry name" value="Ferredoxin reductase-like, C-terminal NADP-linked domain"/>
    <property type="match status" value="1"/>
</dbReference>
<dbReference type="OrthoDB" id="4494341at2759"/>
<keyword evidence="5" id="KW-1003">Cell membrane</keyword>
<evidence type="ECO:0000313" key="21">
    <source>
        <dbReference type="EMBL" id="RDW26809.1"/>
    </source>
</evidence>
<feature type="signal peptide" evidence="18">
    <location>
        <begin position="1"/>
        <end position="15"/>
    </location>
</feature>
<evidence type="ECO:0000256" key="7">
    <source>
        <dbReference type="ARBA" id="ARBA00022692"/>
    </source>
</evidence>
<dbReference type="PANTHER" id="PTHR32361:SF9">
    <property type="entry name" value="FERRIC REDUCTASE TRANSMEMBRANE COMPONENT 3-RELATED"/>
    <property type="match status" value="1"/>
</dbReference>
<dbReference type="OMA" id="HLARIMF"/>
<dbReference type="Pfam" id="PF08030">
    <property type="entry name" value="NAD_binding_6"/>
    <property type="match status" value="1"/>
</dbReference>
<dbReference type="RefSeq" id="XP_500824.1">
    <property type="nucleotide sequence ID" value="XM_500824.1"/>
</dbReference>
<dbReference type="InterPro" id="IPR017938">
    <property type="entry name" value="Riboflavin_synthase-like_b-brl"/>
</dbReference>
<evidence type="ECO:0000313" key="23">
    <source>
        <dbReference type="Proteomes" id="UP000256601"/>
    </source>
</evidence>
<comment type="similarity">
    <text evidence="2">Belongs to the ferric reductase (FRE) family.</text>
</comment>
<evidence type="ECO:0000256" key="3">
    <source>
        <dbReference type="ARBA" id="ARBA00012668"/>
    </source>
</evidence>
<evidence type="ECO:0000256" key="8">
    <source>
        <dbReference type="ARBA" id="ARBA00022827"/>
    </source>
</evidence>
<comment type="subcellular location">
    <subcellularLocation>
        <location evidence="1">Cell membrane</location>
        <topology evidence="1">Multi-pass membrane protein</topology>
    </subcellularLocation>
</comment>
<keyword evidence="12" id="KW-0406">Ion transport</keyword>
<dbReference type="GO" id="GO:0052851">
    <property type="term" value="F:ferric-chelate reductase (NADPH) activity"/>
    <property type="evidence" value="ECO:0007669"/>
    <property type="project" value="UniProtKB-EC"/>
</dbReference>
<keyword evidence="9" id="KW-0249">Electron transport</keyword>
<evidence type="ECO:0000256" key="4">
    <source>
        <dbReference type="ARBA" id="ARBA00022448"/>
    </source>
</evidence>
<accession>A0A1D8N7L0</accession>
<evidence type="ECO:0000256" key="2">
    <source>
        <dbReference type="ARBA" id="ARBA00006278"/>
    </source>
</evidence>
<evidence type="ECO:0000259" key="19">
    <source>
        <dbReference type="PROSITE" id="PS51384"/>
    </source>
</evidence>
<reference evidence="21 23" key="2">
    <citation type="submission" date="2018-07" db="EMBL/GenBank/DDBJ databases">
        <title>Draft Genome Assemblies for Five Robust Yarrowia lipolytica Strains Exhibiting High Lipid Production and Pentose Sugar Utilization and Sugar Alcohol Secretion from Undetoxified Lignocellulosic Biomass Hydrolysates.</title>
        <authorList>
            <consortium name="DOE Joint Genome Institute"/>
            <person name="Walker C."/>
            <person name="Ryu S."/>
            <person name="Na H."/>
            <person name="Zane M."/>
            <person name="LaButti K."/>
            <person name="Lipzen A."/>
            <person name="Haridas S."/>
            <person name="Barry K."/>
            <person name="Grigoriev I.V."/>
            <person name="Quarterman J."/>
            <person name="Slininger P."/>
            <person name="Dien B."/>
            <person name="Trinh C.T."/>
        </authorList>
    </citation>
    <scope>NUCLEOTIDE SEQUENCE [LARGE SCALE GENOMIC DNA]</scope>
    <source>
        <strain evidence="21 23">YB392</strain>
    </source>
</reference>
<evidence type="ECO:0000256" key="10">
    <source>
        <dbReference type="ARBA" id="ARBA00022989"/>
    </source>
</evidence>
<feature type="domain" description="FAD-binding FR-type" evidence="19">
    <location>
        <begin position="425"/>
        <end position="536"/>
    </location>
</feature>
<dbReference type="GO" id="GO:0006826">
    <property type="term" value="P:iron ion transport"/>
    <property type="evidence" value="ECO:0007669"/>
    <property type="project" value="UniProtKB-ARBA"/>
</dbReference>
<comment type="catalytic activity">
    <reaction evidence="15">
        <text>2 a Fe(II)-siderophore + NADP(+) + H(+) = 2 a Fe(III)-siderophore + NADPH</text>
        <dbReference type="Rhea" id="RHEA:28795"/>
        <dbReference type="Rhea" id="RHEA-COMP:11342"/>
        <dbReference type="Rhea" id="RHEA-COMP:11344"/>
        <dbReference type="ChEBI" id="CHEBI:15378"/>
        <dbReference type="ChEBI" id="CHEBI:29033"/>
        <dbReference type="ChEBI" id="CHEBI:29034"/>
        <dbReference type="ChEBI" id="CHEBI:57783"/>
        <dbReference type="ChEBI" id="CHEBI:58349"/>
        <dbReference type="EC" id="1.16.1.9"/>
    </reaction>
</comment>
<dbReference type="InterPro" id="IPR017927">
    <property type="entry name" value="FAD-bd_FR_type"/>
</dbReference>
<evidence type="ECO:0000256" key="16">
    <source>
        <dbReference type="SAM" id="MobiDB-lite"/>
    </source>
</evidence>
<keyword evidence="11" id="KW-0560">Oxidoreductase</keyword>
<feature type="transmembrane region" description="Helical" evidence="17">
    <location>
        <begin position="319"/>
        <end position="338"/>
    </location>
</feature>
<evidence type="ECO:0000256" key="1">
    <source>
        <dbReference type="ARBA" id="ARBA00004651"/>
    </source>
</evidence>
<organism evidence="20 22">
    <name type="scientific">Yarrowia lipolytica</name>
    <name type="common">Candida lipolytica</name>
    <dbReference type="NCBI Taxonomy" id="4952"/>
    <lineage>
        <taxon>Eukaryota</taxon>
        <taxon>Fungi</taxon>
        <taxon>Dikarya</taxon>
        <taxon>Ascomycota</taxon>
        <taxon>Saccharomycotina</taxon>
        <taxon>Dipodascomycetes</taxon>
        <taxon>Dipodascales</taxon>
        <taxon>Dipodascales incertae sedis</taxon>
        <taxon>Yarrowia</taxon>
    </lineage>
</organism>
<evidence type="ECO:0000256" key="18">
    <source>
        <dbReference type="SAM" id="SignalP"/>
    </source>
</evidence>
<dbReference type="GO" id="GO:0006879">
    <property type="term" value="P:intracellular iron ion homeostasis"/>
    <property type="evidence" value="ECO:0007669"/>
    <property type="project" value="TreeGrafter"/>
</dbReference>
<dbReference type="EMBL" id="CP017554">
    <property type="protein sequence ID" value="AOW01627.1"/>
    <property type="molecule type" value="Genomic_DNA"/>
</dbReference>
<dbReference type="CDD" id="cd06186">
    <property type="entry name" value="NOX_Duox_like_FAD_NADP"/>
    <property type="match status" value="1"/>
</dbReference>
<evidence type="ECO:0000256" key="6">
    <source>
        <dbReference type="ARBA" id="ARBA00022630"/>
    </source>
</evidence>
<evidence type="ECO:0000256" key="11">
    <source>
        <dbReference type="ARBA" id="ARBA00023002"/>
    </source>
</evidence>
<evidence type="ECO:0000256" key="17">
    <source>
        <dbReference type="SAM" id="Phobius"/>
    </source>
</evidence>
<dbReference type="Proteomes" id="UP000182444">
    <property type="component" value="Chromosome 1B"/>
</dbReference>
<evidence type="ECO:0000256" key="15">
    <source>
        <dbReference type="ARBA" id="ARBA00048483"/>
    </source>
</evidence>
<evidence type="ECO:0000256" key="13">
    <source>
        <dbReference type="ARBA" id="ARBA00023136"/>
    </source>
</evidence>
<dbReference type="PANTHER" id="PTHR32361">
    <property type="entry name" value="FERRIC/CUPRIC REDUCTASE TRANSMEMBRANE COMPONENT"/>
    <property type="match status" value="1"/>
</dbReference>
<dbReference type="EMBL" id="KZ858973">
    <property type="protein sequence ID" value="RDW26809.1"/>
    <property type="molecule type" value="Genomic_DNA"/>
</dbReference>
<dbReference type="InterPro" id="IPR039261">
    <property type="entry name" value="FNR_nucleotide-bd"/>
</dbReference>
<dbReference type="SFLD" id="SFLDS00052">
    <property type="entry name" value="Ferric_Reductase_Domain"/>
    <property type="match status" value="1"/>
</dbReference>
<keyword evidence="14" id="KW-0325">Glycoprotein</keyword>
<sequence>MKISTLFTLVAGASASVSQTKPRDHDAYKATACFTVAQNYNFGIEANYYESQYAFFHEFCNTKPFLQSVLLCMDKAYNGNMKKLQKQFKERVLVMCKFVGEPRPDKQQVLELLTSAKDSQPVQIPEPASQDPKAPPSPLYTKPVIVDEETYEGTLATTNISELASDKGLWLASGLLGYWALILLFGTISHMFRKLFFPVLLKMTGLHINTLRRNVTMSALFGHKHAQGWLAGCLPTRVQSLTVVGYWCLIFIFPCVGYKFETPTEGNSHTAQLRSYLAVRLGIMAVSQTPLIFLFAGRNNFLMWLTGWSFDTFNVYHRWIGRGMVALAISHGVTFTVAVGDSLPAAYKRHWFYCGVMAVISASFMILFAISAIRHRFYEVFLIIHLCLAIVFVYAIYNHTEFVGYHEFIYAVIAVWSFDRAARIARIFYSGINSRAKITVVDTNERIMRLEIRHSGRWTPKPGQYIFLYVLSNRKFWESHPFTVFQSPQAEKDGSITLMVKAQKGMTETLYKRTLEAGTLDTRVLVEGPYGSKMPVDKYDSSILIAGGIGVTAIYLCASSLLKSSAKSITVCWVLRSDQALEYFSPELDYLLNDPRVRVEIYFSTQKQQLETSPSSSISDSESMVDNGVVTEKDGVVERAKTRSRLSSAATATNRLHISYGYRPDMLTHVPNSVASQGGSTAIVVCGPPAFSDDVRLAVRDNLNSTTERVDYFEEAFSW</sequence>
<dbReference type="InterPro" id="IPR051410">
    <property type="entry name" value="Ferric/Cupric_Reductase"/>
</dbReference>
<proteinExistence type="inferred from homology"/>
<feature type="transmembrane region" description="Helical" evidence="17">
    <location>
        <begin position="243"/>
        <end position="260"/>
    </location>
</feature>
<keyword evidence="8" id="KW-0274">FAD</keyword>
<dbReference type="Proteomes" id="UP000256601">
    <property type="component" value="Unassembled WGS sequence"/>
</dbReference>
<evidence type="ECO:0000256" key="9">
    <source>
        <dbReference type="ARBA" id="ARBA00022982"/>
    </source>
</evidence>
<evidence type="ECO:0000256" key="14">
    <source>
        <dbReference type="ARBA" id="ARBA00023180"/>
    </source>
</evidence>
<evidence type="ECO:0000313" key="22">
    <source>
        <dbReference type="Proteomes" id="UP000182444"/>
    </source>
</evidence>
<dbReference type="SFLD" id="SFLDG01168">
    <property type="entry name" value="Ferric_reductase_subgroup_(FRE"/>
    <property type="match status" value="1"/>
</dbReference>
<gene>
    <name evidence="21" type="ORF">B0I71DRAFT_170158</name>
    <name evidence="20" type="ORF">YALI1_B17261g</name>
</gene>
<keyword evidence="13 17" id="KW-0472">Membrane</keyword>
<dbReference type="KEGG" id="yli:2906847"/>
<evidence type="ECO:0000256" key="5">
    <source>
        <dbReference type="ARBA" id="ARBA00022475"/>
    </source>
</evidence>
<keyword evidence="6" id="KW-0285">Flavoprotein</keyword>
<dbReference type="GeneID" id="2906847"/>
<feature type="transmembrane region" description="Helical" evidence="17">
    <location>
        <begin position="377"/>
        <end position="397"/>
    </location>
</feature>
<dbReference type="GO" id="GO:0005886">
    <property type="term" value="C:plasma membrane"/>
    <property type="evidence" value="ECO:0007669"/>
    <property type="project" value="UniProtKB-SubCell"/>
</dbReference>
<keyword evidence="7 17" id="KW-0812">Transmembrane</keyword>
<keyword evidence="4" id="KW-0813">Transport</keyword>
<feature type="transmembrane region" description="Helical" evidence="17">
    <location>
        <begin position="350"/>
        <end position="370"/>
    </location>
</feature>
<dbReference type="Pfam" id="PF01794">
    <property type="entry name" value="Ferric_reduct"/>
    <property type="match status" value="1"/>
</dbReference>
<feature type="region of interest" description="Disordered" evidence="16">
    <location>
        <begin position="118"/>
        <end position="139"/>
    </location>
</feature>
<protein>
    <recommendedName>
        <fullName evidence="3">ferric-chelate reductase (NADPH)</fullName>
        <ecNumber evidence="3">1.16.1.9</ecNumber>
    </recommendedName>
</protein>
<dbReference type="EC" id="1.16.1.9" evidence="3"/>
<dbReference type="AlphaFoldDB" id="A0A1D8N7L0"/>
<dbReference type="VEuPathDB" id="FungiDB:YALI1_B17261g"/>
<reference evidence="20 22" key="1">
    <citation type="journal article" date="2016" name="PLoS ONE">
        <title>Sequence Assembly of Yarrowia lipolytica Strain W29/CLIB89 Shows Transposable Element Diversity.</title>
        <authorList>
            <person name="Magnan C."/>
            <person name="Yu J."/>
            <person name="Chang I."/>
            <person name="Jahn E."/>
            <person name="Kanomata Y."/>
            <person name="Wu J."/>
            <person name="Zeller M."/>
            <person name="Oakes M."/>
            <person name="Baldi P."/>
            <person name="Sandmeyer S."/>
        </authorList>
    </citation>
    <scope>NUCLEOTIDE SEQUENCE [LARGE SCALE GENOMIC DNA]</scope>
    <source>
        <strain evidence="20">CLIB89</strain>
        <strain evidence="22">CLIB89(W29)</strain>
    </source>
</reference>
<keyword evidence="10 17" id="KW-1133">Transmembrane helix</keyword>
<dbReference type="Gene3D" id="2.40.30.10">
    <property type="entry name" value="Translation factors"/>
    <property type="match status" value="1"/>
</dbReference>
<keyword evidence="18" id="KW-0732">Signal</keyword>
<feature type="chain" id="PRO_5033739721" description="ferric-chelate reductase (NADPH)" evidence="18">
    <location>
        <begin position="16"/>
        <end position="719"/>
    </location>
</feature>
<name>A0A1D8N7L0_YARLL</name>
<dbReference type="InterPro" id="IPR013130">
    <property type="entry name" value="Fe3_Rdtase_TM_dom"/>
</dbReference>